<dbReference type="RefSeq" id="WP_226752231.1">
    <property type="nucleotide sequence ID" value="NZ_JAEINI020000015.1"/>
</dbReference>
<name>A0ABS8C769_9ALTE</name>
<evidence type="ECO:0000256" key="1">
    <source>
        <dbReference type="SAM" id="SignalP"/>
    </source>
</evidence>
<dbReference type="EMBL" id="JAEINI020000015">
    <property type="protein sequence ID" value="MCB5228169.1"/>
    <property type="molecule type" value="Genomic_DNA"/>
</dbReference>
<reference evidence="2 3" key="1">
    <citation type="submission" date="2021-10" db="EMBL/GenBank/DDBJ databases">
        <title>Alishewanella koreense sp. nov. isolated from seawater of southwestern coast in South Korea and the proposal for the reclassification of Rheinheimera perlucida and Rheinheimera tuosuensis as Arsukibacterium perlucida and Arsukibacterium tuosuensis.</title>
        <authorList>
            <person name="Kim K.H."/>
            <person name="Ruan W."/>
            <person name="Kim K.R."/>
            <person name="Baek J.H."/>
            <person name="Jeon C.O."/>
        </authorList>
    </citation>
    <scope>NUCLEOTIDE SEQUENCE [LARGE SCALE GENOMIC DNA]</scope>
    <source>
        <strain evidence="2 3">16-MA</strain>
    </source>
</reference>
<sequence length="148" mass="16368">MPYRMILTIVFFSYTQTAMAALDCKSDGSREQVVYASAASEQISSWKPGAGIHKLTLNNHFAIGVKVEEASAEYYAKRFGQDEYVPELVKITFYDMNTDRPKELTHTWAGANSVQLFNAIGNADQVLELAEPGLTLNLIKQVCVKVGA</sequence>
<keyword evidence="3" id="KW-1185">Reference proteome</keyword>
<accession>A0ABS8C769</accession>
<dbReference type="Proteomes" id="UP000633814">
    <property type="component" value="Unassembled WGS sequence"/>
</dbReference>
<keyword evidence="1" id="KW-0732">Signal</keyword>
<comment type="caution">
    <text evidence="2">The sequence shown here is derived from an EMBL/GenBank/DDBJ whole genome shotgun (WGS) entry which is preliminary data.</text>
</comment>
<evidence type="ECO:0000313" key="3">
    <source>
        <dbReference type="Proteomes" id="UP000633814"/>
    </source>
</evidence>
<gene>
    <name evidence="2" type="ORF">JAO78_015270</name>
</gene>
<proteinExistence type="predicted"/>
<feature type="chain" id="PRO_5047409673" evidence="1">
    <location>
        <begin position="21"/>
        <end position="148"/>
    </location>
</feature>
<organism evidence="2 3">
    <name type="scientific">Alishewanella maricola</name>
    <dbReference type="NCBI Taxonomy" id="2795740"/>
    <lineage>
        <taxon>Bacteria</taxon>
        <taxon>Pseudomonadati</taxon>
        <taxon>Pseudomonadota</taxon>
        <taxon>Gammaproteobacteria</taxon>
        <taxon>Alteromonadales</taxon>
        <taxon>Alteromonadaceae</taxon>
        <taxon>Alishewanella</taxon>
    </lineage>
</organism>
<evidence type="ECO:0000313" key="2">
    <source>
        <dbReference type="EMBL" id="MCB5228169.1"/>
    </source>
</evidence>
<feature type="signal peptide" evidence="1">
    <location>
        <begin position="1"/>
        <end position="20"/>
    </location>
</feature>
<protein>
    <submittedName>
        <fullName evidence="2">Uncharacterized protein</fullName>
    </submittedName>
</protein>